<evidence type="ECO:0000256" key="1">
    <source>
        <dbReference type="ARBA" id="ARBA00004117"/>
    </source>
</evidence>
<evidence type="ECO:0000256" key="5">
    <source>
        <dbReference type="NCBIfam" id="TIGR00205"/>
    </source>
</evidence>
<accession>A0A936ZHC6</accession>
<dbReference type="Proteomes" id="UP000613011">
    <property type="component" value="Unassembled WGS sequence"/>
</dbReference>
<evidence type="ECO:0000313" key="6">
    <source>
        <dbReference type="EMBL" id="MBL0421449.1"/>
    </source>
</evidence>
<comment type="subcellular location">
    <subcellularLocation>
        <location evidence="1 4">Bacterial flagellum basal body</location>
    </subcellularLocation>
</comment>
<dbReference type="HAMAP" id="MF_00724">
    <property type="entry name" value="FliE"/>
    <property type="match status" value="1"/>
</dbReference>
<dbReference type="NCBIfam" id="TIGR00205">
    <property type="entry name" value="fliE"/>
    <property type="match status" value="1"/>
</dbReference>
<keyword evidence="6" id="KW-0282">Flagellum</keyword>
<keyword evidence="3 4" id="KW-0975">Bacterial flagellum</keyword>
<reference evidence="6" key="1">
    <citation type="submission" date="2021-01" db="EMBL/GenBank/DDBJ databases">
        <title>Ramlibacter sp. strain AW1 16S ribosomal RNA gene Genome sequencing and assembly.</title>
        <authorList>
            <person name="Kang M."/>
        </authorList>
    </citation>
    <scope>NUCLEOTIDE SEQUENCE</scope>
    <source>
        <strain evidence="6">AW1</strain>
    </source>
</reference>
<evidence type="ECO:0000256" key="3">
    <source>
        <dbReference type="ARBA" id="ARBA00023143"/>
    </source>
</evidence>
<dbReference type="GO" id="GO:0071973">
    <property type="term" value="P:bacterial-type flagellum-dependent cell motility"/>
    <property type="evidence" value="ECO:0007669"/>
    <property type="project" value="InterPro"/>
</dbReference>
<dbReference type="Pfam" id="PF02049">
    <property type="entry name" value="FliE"/>
    <property type="match status" value="1"/>
</dbReference>
<organism evidence="6 7">
    <name type="scientific">Ramlibacter aurantiacus</name>
    <dbReference type="NCBI Taxonomy" id="2801330"/>
    <lineage>
        <taxon>Bacteria</taxon>
        <taxon>Pseudomonadati</taxon>
        <taxon>Pseudomonadota</taxon>
        <taxon>Betaproteobacteria</taxon>
        <taxon>Burkholderiales</taxon>
        <taxon>Comamonadaceae</taxon>
        <taxon>Ramlibacter</taxon>
    </lineage>
</organism>
<dbReference type="PANTHER" id="PTHR34653:SF1">
    <property type="entry name" value="FLAGELLAR HOOK-BASAL BODY COMPLEX PROTEIN FLIE"/>
    <property type="match status" value="1"/>
</dbReference>
<keyword evidence="6" id="KW-0969">Cilium</keyword>
<dbReference type="GO" id="GO:0009425">
    <property type="term" value="C:bacterial-type flagellum basal body"/>
    <property type="evidence" value="ECO:0007669"/>
    <property type="project" value="UniProtKB-SubCell"/>
</dbReference>
<dbReference type="PRINTS" id="PR01006">
    <property type="entry name" value="FLGHOOKFLIE"/>
</dbReference>
<gene>
    <name evidence="4 6" type="primary">fliE</name>
    <name evidence="6" type="ORF">JI739_13915</name>
</gene>
<comment type="similarity">
    <text evidence="2 4">Belongs to the FliE family.</text>
</comment>
<dbReference type="InterPro" id="IPR001624">
    <property type="entry name" value="FliE"/>
</dbReference>
<comment type="caution">
    <text evidence="6">The sequence shown here is derived from an EMBL/GenBank/DDBJ whole genome shotgun (WGS) entry which is preliminary data.</text>
</comment>
<dbReference type="RefSeq" id="WP_201684532.1">
    <property type="nucleotide sequence ID" value="NZ_JAEQNA010000005.1"/>
</dbReference>
<name>A0A936ZHC6_9BURK</name>
<evidence type="ECO:0000256" key="4">
    <source>
        <dbReference type="HAMAP-Rule" id="MF_00724"/>
    </source>
</evidence>
<dbReference type="GO" id="GO:0005198">
    <property type="term" value="F:structural molecule activity"/>
    <property type="evidence" value="ECO:0007669"/>
    <property type="project" value="UniProtKB-UniRule"/>
</dbReference>
<evidence type="ECO:0000313" key="7">
    <source>
        <dbReference type="Proteomes" id="UP000613011"/>
    </source>
</evidence>
<evidence type="ECO:0000256" key="2">
    <source>
        <dbReference type="ARBA" id="ARBA00009272"/>
    </source>
</evidence>
<dbReference type="AlphaFoldDB" id="A0A936ZHC6"/>
<proteinExistence type="inferred from homology"/>
<dbReference type="EMBL" id="JAEQNA010000005">
    <property type="protein sequence ID" value="MBL0421449.1"/>
    <property type="molecule type" value="Genomic_DNA"/>
</dbReference>
<sequence>MEVNARSALPTTLVDALRRNAAAKATEAAAGVAAVQPASPAPSFGGALESALRAVSASQAQSNQLTEAFLRDPGSVSLEAAMVASQKSQIAFQSALHVRNRLVAAYSDIMNMQV</sequence>
<dbReference type="PANTHER" id="PTHR34653">
    <property type="match status" value="1"/>
</dbReference>
<dbReference type="GO" id="GO:0003774">
    <property type="term" value="F:cytoskeletal motor activity"/>
    <property type="evidence" value="ECO:0007669"/>
    <property type="project" value="InterPro"/>
</dbReference>
<protein>
    <recommendedName>
        <fullName evidence="4 5">Flagellar hook-basal body complex protein FliE</fullName>
    </recommendedName>
</protein>
<keyword evidence="6" id="KW-0966">Cell projection</keyword>
<keyword evidence="7" id="KW-1185">Reference proteome</keyword>